<dbReference type="EMBL" id="SRLO01017487">
    <property type="protein sequence ID" value="TNN23746.1"/>
    <property type="molecule type" value="Genomic_DNA"/>
</dbReference>
<dbReference type="Proteomes" id="UP000314294">
    <property type="component" value="Unassembled WGS sequence"/>
</dbReference>
<keyword evidence="2" id="KW-1185">Reference proteome</keyword>
<organism evidence="1 2">
    <name type="scientific">Liparis tanakae</name>
    <name type="common">Tanaka's snailfish</name>
    <dbReference type="NCBI Taxonomy" id="230148"/>
    <lineage>
        <taxon>Eukaryota</taxon>
        <taxon>Metazoa</taxon>
        <taxon>Chordata</taxon>
        <taxon>Craniata</taxon>
        <taxon>Vertebrata</taxon>
        <taxon>Euteleostomi</taxon>
        <taxon>Actinopterygii</taxon>
        <taxon>Neopterygii</taxon>
        <taxon>Teleostei</taxon>
        <taxon>Neoteleostei</taxon>
        <taxon>Acanthomorphata</taxon>
        <taxon>Eupercaria</taxon>
        <taxon>Perciformes</taxon>
        <taxon>Cottioidei</taxon>
        <taxon>Cottales</taxon>
        <taxon>Liparidae</taxon>
        <taxon>Liparis</taxon>
    </lineage>
</organism>
<evidence type="ECO:0000313" key="1">
    <source>
        <dbReference type="EMBL" id="TNN23746.1"/>
    </source>
</evidence>
<protein>
    <submittedName>
        <fullName evidence="1">Uncharacterized protein</fullName>
    </submittedName>
</protein>
<proteinExistence type="predicted"/>
<evidence type="ECO:0000313" key="2">
    <source>
        <dbReference type="Proteomes" id="UP000314294"/>
    </source>
</evidence>
<gene>
    <name evidence="1" type="ORF">EYF80_066132</name>
</gene>
<accession>A0A4Z2E496</accession>
<sequence>MGGVIWRGILHPDVEGRVHPPSCHILLLSPNRNNEVTEVTEVTDTSLTSSVKRCNDGAISRQEVPEPSCIVG</sequence>
<name>A0A4Z2E496_9TELE</name>
<comment type="caution">
    <text evidence="1">The sequence shown here is derived from an EMBL/GenBank/DDBJ whole genome shotgun (WGS) entry which is preliminary data.</text>
</comment>
<dbReference type="AlphaFoldDB" id="A0A4Z2E496"/>
<reference evidence="1 2" key="1">
    <citation type="submission" date="2019-03" db="EMBL/GenBank/DDBJ databases">
        <title>First draft genome of Liparis tanakae, snailfish: a comprehensive survey of snailfish specific genes.</title>
        <authorList>
            <person name="Kim W."/>
            <person name="Song I."/>
            <person name="Jeong J.-H."/>
            <person name="Kim D."/>
            <person name="Kim S."/>
            <person name="Ryu S."/>
            <person name="Song J.Y."/>
            <person name="Lee S.K."/>
        </authorList>
    </citation>
    <scope>NUCLEOTIDE SEQUENCE [LARGE SCALE GENOMIC DNA]</scope>
    <source>
        <tissue evidence="1">Muscle</tissue>
    </source>
</reference>